<dbReference type="PANTHER" id="PTHR37316:SF3">
    <property type="entry name" value="TEICHOIC ACID GLYCEROL-PHOSPHATE TRANSFERASE"/>
    <property type="match status" value="1"/>
</dbReference>
<evidence type="ECO:0000256" key="3">
    <source>
        <dbReference type="ARBA" id="ARBA00022475"/>
    </source>
</evidence>
<dbReference type="InterPro" id="IPR043149">
    <property type="entry name" value="TagF_N"/>
</dbReference>
<comment type="similarity">
    <text evidence="2">Belongs to the CDP-glycerol glycerophosphotransferase family.</text>
</comment>
<protein>
    <submittedName>
        <fullName evidence="7">CDP-glycerol glycerophosphotransferase</fullName>
    </submittedName>
</protein>
<sequence length="408" mass="48193">MVVVNSLMNHAKSFIIRVRTIFIRNLMKINFRPYKKPTIVFESFGGRQVSDSPYAIYEDMKINSNVNCVWSIKQSQQAYCEAHHIDYAIRRSLKWAVLMERAQVWVVNARIPKWVRKPAHVYYVQTWHGTPLKKLGLDILHVTMPSTTTDAYHRNFVSETKRWDTLISANSYSTEIFRRAFDFHNNIAEIGYPRNDKLINTTSTEISRIKQRLNIPMDKKVIMYAPTYRDNAFAAKGQYLFKMPFSIDKLLEALDKDTILILRMHYLIVGQLDLKAYHGRVLDFSQYHDISDLYLVSDLLITDYSSVFFDYAYLRRPIIFYPYDYHEYKDQLRGFYLNYEKDLPGEIAWNENDLLMLTHKALQILGEDTSIKMDNFYQKFCQQHSGRSSTEITKNILKKIKTKNKTKI</sequence>
<dbReference type="EMBL" id="FOGK01000005">
    <property type="protein sequence ID" value="SER37823.1"/>
    <property type="molecule type" value="Genomic_DNA"/>
</dbReference>
<dbReference type="InterPro" id="IPR007554">
    <property type="entry name" value="Glycerophosphate_synth"/>
</dbReference>
<keyword evidence="4" id="KW-0808">Transferase</keyword>
<dbReference type="SUPFAM" id="SSF53756">
    <property type="entry name" value="UDP-Glycosyltransferase/glycogen phosphorylase"/>
    <property type="match status" value="1"/>
</dbReference>
<evidence type="ECO:0000313" key="8">
    <source>
        <dbReference type="Proteomes" id="UP000182818"/>
    </source>
</evidence>
<dbReference type="Pfam" id="PF04464">
    <property type="entry name" value="Glyphos_transf"/>
    <property type="match status" value="1"/>
</dbReference>
<evidence type="ECO:0000256" key="2">
    <source>
        <dbReference type="ARBA" id="ARBA00010488"/>
    </source>
</evidence>
<dbReference type="Gene3D" id="3.40.50.11820">
    <property type="match status" value="1"/>
</dbReference>
<comment type="caution">
    <text evidence="7">The sequence shown here is derived from an EMBL/GenBank/DDBJ whole genome shotgun (WGS) entry which is preliminary data.</text>
</comment>
<dbReference type="InterPro" id="IPR043148">
    <property type="entry name" value="TagF_C"/>
</dbReference>
<proteinExistence type="inferred from homology"/>
<evidence type="ECO:0000256" key="4">
    <source>
        <dbReference type="ARBA" id="ARBA00022679"/>
    </source>
</evidence>
<name>A0A1H9NR65_9LACO</name>
<keyword evidence="6" id="KW-0472">Membrane</keyword>
<keyword evidence="8" id="KW-1185">Reference proteome</keyword>
<keyword evidence="5" id="KW-0777">Teichoic acid biosynthesis</keyword>
<evidence type="ECO:0000256" key="1">
    <source>
        <dbReference type="ARBA" id="ARBA00004202"/>
    </source>
</evidence>
<reference evidence="7 8" key="1">
    <citation type="submission" date="2016-10" db="EMBL/GenBank/DDBJ databases">
        <authorList>
            <person name="Varghese N."/>
            <person name="Submissions S."/>
        </authorList>
    </citation>
    <scope>NUCLEOTIDE SEQUENCE [LARGE SCALE GENOMIC DNA]</scope>
    <source>
        <strain evidence="7 8">CGMCC 1.3889</strain>
    </source>
</reference>
<dbReference type="InterPro" id="IPR051612">
    <property type="entry name" value="Teichoic_Acid_Biosynth"/>
</dbReference>
<organism evidence="7 8">
    <name type="scientific">Pediococcus ethanolidurans</name>
    <dbReference type="NCBI Taxonomy" id="319653"/>
    <lineage>
        <taxon>Bacteria</taxon>
        <taxon>Bacillati</taxon>
        <taxon>Bacillota</taxon>
        <taxon>Bacilli</taxon>
        <taxon>Lactobacillales</taxon>
        <taxon>Lactobacillaceae</taxon>
        <taxon>Pediococcus</taxon>
    </lineage>
</organism>
<keyword evidence="3" id="KW-1003">Cell membrane</keyword>
<dbReference type="Proteomes" id="UP000182818">
    <property type="component" value="Unassembled WGS sequence"/>
</dbReference>
<dbReference type="Gene3D" id="3.40.50.12580">
    <property type="match status" value="1"/>
</dbReference>
<gene>
    <name evidence="7" type="ORF">SAMN04487973_105104</name>
</gene>
<evidence type="ECO:0000256" key="5">
    <source>
        <dbReference type="ARBA" id="ARBA00022944"/>
    </source>
</evidence>
<evidence type="ECO:0000256" key="6">
    <source>
        <dbReference type="ARBA" id="ARBA00023136"/>
    </source>
</evidence>
<accession>A0A1H9NR65</accession>
<dbReference type="RefSeq" id="WP_236698959.1">
    <property type="nucleotide sequence ID" value="NZ_BJYP01000027.1"/>
</dbReference>
<evidence type="ECO:0000313" key="7">
    <source>
        <dbReference type="EMBL" id="SER37823.1"/>
    </source>
</evidence>
<dbReference type="GeneID" id="76043030"/>
<comment type="subcellular location">
    <subcellularLocation>
        <location evidence="1">Cell membrane</location>
        <topology evidence="1">Peripheral membrane protein</topology>
    </subcellularLocation>
</comment>
<dbReference type="PANTHER" id="PTHR37316">
    <property type="entry name" value="TEICHOIC ACID GLYCEROL-PHOSPHATE PRIMASE"/>
    <property type="match status" value="1"/>
</dbReference>